<dbReference type="SUPFAM" id="SSF52096">
    <property type="entry name" value="ClpP/crotonase"/>
    <property type="match status" value="1"/>
</dbReference>
<name>A0A1D7QPH6_9SPHI</name>
<dbReference type="PANTHER" id="PTHR32060:SF30">
    <property type="entry name" value="CARBOXY-TERMINAL PROCESSING PROTEASE CTPA"/>
    <property type="match status" value="1"/>
</dbReference>
<dbReference type="PANTHER" id="PTHR32060">
    <property type="entry name" value="TAIL-SPECIFIC PROTEASE"/>
    <property type="match status" value="1"/>
</dbReference>
<protein>
    <recommendedName>
        <fullName evidence="1">Tail specific protease domain-containing protein</fullName>
    </recommendedName>
</protein>
<dbReference type="Gene3D" id="3.30.750.170">
    <property type="match status" value="1"/>
</dbReference>
<dbReference type="InterPro" id="IPR005151">
    <property type="entry name" value="Tail-specific_protease"/>
</dbReference>
<dbReference type="CDD" id="cd07561">
    <property type="entry name" value="Peptidase_S41_CPP_like"/>
    <property type="match status" value="1"/>
</dbReference>
<dbReference type="Gene3D" id="3.90.226.10">
    <property type="entry name" value="2-enoyl-CoA Hydratase, Chain A, domain 1"/>
    <property type="match status" value="1"/>
</dbReference>
<dbReference type="KEGG" id="psty:BFS30_00800"/>
<dbReference type="Pfam" id="PF18294">
    <property type="entry name" value="Pept_S41_N"/>
    <property type="match status" value="1"/>
</dbReference>
<organism evidence="2 3">
    <name type="scientific">Pedobacter steynii</name>
    <dbReference type="NCBI Taxonomy" id="430522"/>
    <lineage>
        <taxon>Bacteria</taxon>
        <taxon>Pseudomonadati</taxon>
        <taxon>Bacteroidota</taxon>
        <taxon>Sphingobacteriia</taxon>
        <taxon>Sphingobacteriales</taxon>
        <taxon>Sphingobacteriaceae</taxon>
        <taxon>Pedobacter</taxon>
    </lineage>
</organism>
<dbReference type="Gene3D" id="2.30.42.10">
    <property type="match status" value="1"/>
</dbReference>
<dbReference type="Pfam" id="PF03572">
    <property type="entry name" value="Peptidase_S41"/>
    <property type="match status" value="1"/>
</dbReference>
<feature type="domain" description="Tail specific protease" evidence="1">
    <location>
        <begin position="161"/>
        <end position="375"/>
    </location>
</feature>
<dbReference type="GO" id="GO:0004175">
    <property type="term" value="F:endopeptidase activity"/>
    <property type="evidence" value="ECO:0007669"/>
    <property type="project" value="TreeGrafter"/>
</dbReference>
<reference evidence="2 3" key="1">
    <citation type="submission" date="2016-08" db="EMBL/GenBank/DDBJ databases">
        <authorList>
            <person name="Seilhamer J.J."/>
        </authorList>
    </citation>
    <scope>NUCLEOTIDE SEQUENCE [LARGE SCALE GENOMIC DNA]</scope>
    <source>
        <strain evidence="2 3">DX4</strain>
    </source>
</reference>
<dbReference type="GO" id="GO:0030288">
    <property type="term" value="C:outer membrane-bounded periplasmic space"/>
    <property type="evidence" value="ECO:0007669"/>
    <property type="project" value="TreeGrafter"/>
</dbReference>
<dbReference type="InterPro" id="IPR029045">
    <property type="entry name" value="ClpP/crotonase-like_dom_sf"/>
</dbReference>
<dbReference type="AlphaFoldDB" id="A0A1D7QPH6"/>
<accession>A0A1D7QPH6</accession>
<evidence type="ECO:0000259" key="1">
    <source>
        <dbReference type="SMART" id="SM00245"/>
    </source>
</evidence>
<dbReference type="GO" id="GO:0007165">
    <property type="term" value="P:signal transduction"/>
    <property type="evidence" value="ECO:0007669"/>
    <property type="project" value="TreeGrafter"/>
</dbReference>
<proteinExistence type="predicted"/>
<dbReference type="InterPro" id="IPR041613">
    <property type="entry name" value="Pept_S41_N"/>
</dbReference>
<dbReference type="InterPro" id="IPR036034">
    <property type="entry name" value="PDZ_sf"/>
</dbReference>
<dbReference type="GO" id="GO:0008236">
    <property type="term" value="F:serine-type peptidase activity"/>
    <property type="evidence" value="ECO:0007669"/>
    <property type="project" value="InterPro"/>
</dbReference>
<dbReference type="EMBL" id="CP017141">
    <property type="protein sequence ID" value="AOM80558.1"/>
    <property type="molecule type" value="Genomic_DNA"/>
</dbReference>
<gene>
    <name evidence="2" type="ORF">BFS30_00800</name>
</gene>
<dbReference type="SMART" id="SM00245">
    <property type="entry name" value="TSPc"/>
    <property type="match status" value="1"/>
</dbReference>
<dbReference type="Proteomes" id="UP000094313">
    <property type="component" value="Chromosome"/>
</dbReference>
<evidence type="ECO:0000313" key="3">
    <source>
        <dbReference type="Proteomes" id="UP000094313"/>
    </source>
</evidence>
<evidence type="ECO:0000313" key="2">
    <source>
        <dbReference type="EMBL" id="AOM80558.1"/>
    </source>
</evidence>
<dbReference type="SUPFAM" id="SSF50156">
    <property type="entry name" value="PDZ domain-like"/>
    <property type="match status" value="1"/>
</dbReference>
<dbReference type="GO" id="GO:0006508">
    <property type="term" value="P:proteolysis"/>
    <property type="evidence" value="ECO:0007669"/>
    <property type="project" value="InterPro"/>
</dbReference>
<sequence>MIGACKKDNAKREYPQGSNEQVNTWILDSLRRYYYWADQLPSKPDLAQVPGTFFSSVRNTADRFSQLYLPDQAGAPSSRSLYGFEYAIIQEPVTGRVFGLIKCVLKGSPAERYGLKRGNYISKVNGKSFTNSNARAFDQELLNGRNTKLMLAEFKEGQYIDQSELNMIAGLTFEQPAVHEVIEREKLKIGYVYIDGFSAGISGTLIPVFSAFKSSGISDLIIDLRYNSGGDVSEAAALCAMIAPGINYDTDFITYKGNKNGGTRKESIGAAATFDQRVDFNTLLQSNLSLKRVFVLATGATASASEVFINNLKPYMQVRVIGEKTVGKDEASFLIRDQRIPRQVNWEMYPIIYKLFNAQGQGGYSAGINPDIEMSEFTVLPLVPFGNINDALLSKALDQISAQKKISGKLSAVNEAGTVQKKMLVLSDSHVSKAVHSMVFTHR</sequence>
<keyword evidence="3" id="KW-1185">Reference proteome</keyword>